<reference evidence="1" key="1">
    <citation type="submission" date="2020-05" db="EMBL/GenBank/DDBJ databases">
        <title>Large-scale comparative analyses of tick genomes elucidate their genetic diversity and vector capacities.</title>
        <authorList>
            <person name="Jia N."/>
            <person name="Wang J."/>
            <person name="Shi W."/>
            <person name="Du L."/>
            <person name="Sun Y."/>
            <person name="Zhan W."/>
            <person name="Jiang J."/>
            <person name="Wang Q."/>
            <person name="Zhang B."/>
            <person name="Ji P."/>
            <person name="Sakyi L.B."/>
            <person name="Cui X."/>
            <person name="Yuan T."/>
            <person name="Jiang B."/>
            <person name="Yang W."/>
            <person name="Lam T.T.-Y."/>
            <person name="Chang Q."/>
            <person name="Ding S."/>
            <person name="Wang X."/>
            <person name="Zhu J."/>
            <person name="Ruan X."/>
            <person name="Zhao L."/>
            <person name="Wei J."/>
            <person name="Que T."/>
            <person name="Du C."/>
            <person name="Cheng J."/>
            <person name="Dai P."/>
            <person name="Han X."/>
            <person name="Huang E."/>
            <person name="Gao Y."/>
            <person name="Liu J."/>
            <person name="Shao H."/>
            <person name="Ye R."/>
            <person name="Li L."/>
            <person name="Wei W."/>
            <person name="Wang X."/>
            <person name="Wang C."/>
            <person name="Yang T."/>
            <person name="Huo Q."/>
            <person name="Li W."/>
            <person name="Guo W."/>
            <person name="Chen H."/>
            <person name="Zhou L."/>
            <person name="Ni X."/>
            <person name="Tian J."/>
            <person name="Zhou Y."/>
            <person name="Sheng Y."/>
            <person name="Liu T."/>
            <person name="Pan Y."/>
            <person name="Xia L."/>
            <person name="Li J."/>
            <person name="Zhao F."/>
            <person name="Cao W."/>
        </authorList>
    </citation>
    <scope>NUCLEOTIDE SEQUENCE</scope>
    <source>
        <strain evidence="1">Dsil-2018</strain>
    </source>
</reference>
<name>A0ACB8CNQ1_DERSI</name>
<dbReference type="EMBL" id="CM023474">
    <property type="protein sequence ID" value="KAH7948676.1"/>
    <property type="molecule type" value="Genomic_DNA"/>
</dbReference>
<sequence length="224" mass="24186">MSSSRTDLYENEVQRVVPPAHSDFFVVWVLCMAGLAIAGVPVGLLAVHRMRAERTAPFGGTDKGWSGALPFQDRYVAPEQVAVRMPRQCLLADEPGDLTFDLVKQYDGPGPTVGSGGGGLSAGSKTGLQVFCYYNKSRVSWLQGGKTWFGVASVPFHLCRYVIYGPVKLDGWTARVLPTARDVILIEQLSSTVALSSGNTTSLLVSVRGRGEFTSMRRSAGNVR</sequence>
<keyword evidence="2" id="KW-1185">Reference proteome</keyword>
<protein>
    <submittedName>
        <fullName evidence="1">Uncharacterized protein</fullName>
    </submittedName>
</protein>
<proteinExistence type="predicted"/>
<organism evidence="1 2">
    <name type="scientific">Dermacentor silvarum</name>
    <name type="common">Tick</name>
    <dbReference type="NCBI Taxonomy" id="543639"/>
    <lineage>
        <taxon>Eukaryota</taxon>
        <taxon>Metazoa</taxon>
        <taxon>Ecdysozoa</taxon>
        <taxon>Arthropoda</taxon>
        <taxon>Chelicerata</taxon>
        <taxon>Arachnida</taxon>
        <taxon>Acari</taxon>
        <taxon>Parasitiformes</taxon>
        <taxon>Ixodida</taxon>
        <taxon>Ixodoidea</taxon>
        <taxon>Ixodidae</taxon>
        <taxon>Rhipicephalinae</taxon>
        <taxon>Dermacentor</taxon>
    </lineage>
</organism>
<accession>A0ACB8CNQ1</accession>
<gene>
    <name evidence="1" type="ORF">HPB49_000728</name>
</gene>
<evidence type="ECO:0000313" key="2">
    <source>
        <dbReference type="Proteomes" id="UP000821865"/>
    </source>
</evidence>
<comment type="caution">
    <text evidence="1">The sequence shown here is derived from an EMBL/GenBank/DDBJ whole genome shotgun (WGS) entry which is preliminary data.</text>
</comment>
<evidence type="ECO:0000313" key="1">
    <source>
        <dbReference type="EMBL" id="KAH7948676.1"/>
    </source>
</evidence>
<dbReference type="Proteomes" id="UP000821865">
    <property type="component" value="Chromosome 5"/>
</dbReference>